<dbReference type="Proteomes" id="UP000481454">
    <property type="component" value="Unassembled WGS sequence"/>
</dbReference>
<dbReference type="InterPro" id="IPR010992">
    <property type="entry name" value="IHF-like_DNA-bd_dom_sf"/>
</dbReference>
<dbReference type="RefSeq" id="WP_164800991.1">
    <property type="nucleotide sequence ID" value="NZ_JAALLZ010000006.1"/>
</dbReference>
<evidence type="ECO:0000313" key="1">
    <source>
        <dbReference type="EMBL" id="NGU31058.1"/>
    </source>
</evidence>
<dbReference type="InterPro" id="IPR000119">
    <property type="entry name" value="Hist_DNA-bd"/>
</dbReference>
<dbReference type="GO" id="GO:0003677">
    <property type="term" value="F:DNA binding"/>
    <property type="evidence" value="ECO:0007669"/>
    <property type="project" value="UniProtKB-KW"/>
</dbReference>
<evidence type="ECO:0000313" key="2">
    <source>
        <dbReference type="Proteomes" id="UP000481454"/>
    </source>
</evidence>
<accession>A0AAP7BWN4</accession>
<keyword evidence="1" id="KW-0238">DNA-binding</keyword>
<protein>
    <submittedName>
        <fullName evidence="1">HU family DNA-binding protein</fullName>
    </submittedName>
</protein>
<reference evidence="1 2" key="1">
    <citation type="submission" date="2020-02" db="EMBL/GenBank/DDBJ databases">
        <title>Genomic Insights into the Phylogeny and Genetic Plasticity of the Human and Animal Enteric Pathogen Clostridium perfringens.</title>
        <authorList>
            <person name="Feng Y."/>
            <person name="Hu Y."/>
        </authorList>
    </citation>
    <scope>NUCLEOTIDE SEQUENCE [LARGE SCALE GENOMIC DNA]</scope>
    <source>
        <strain evidence="1 2">CP-40</strain>
    </source>
</reference>
<sequence length="87" mass="9741">MTKVELIKGLSEEMKISKKEAEAMIGNVDTVIEFLAGQGYSKTKVGKFLTCEKVHKEEKKGVAMGKEYVTPEHDELIIKRTATLKNI</sequence>
<dbReference type="Gene3D" id="4.10.520.10">
    <property type="entry name" value="IHF-like DNA-binding proteins"/>
    <property type="match status" value="1"/>
</dbReference>
<dbReference type="Pfam" id="PF00216">
    <property type="entry name" value="Bac_DNA_binding"/>
    <property type="match status" value="1"/>
</dbReference>
<name>A0AAP7BWN4_CLOPF</name>
<dbReference type="EMBL" id="JAALLZ010000006">
    <property type="protein sequence ID" value="NGU31058.1"/>
    <property type="molecule type" value="Genomic_DNA"/>
</dbReference>
<dbReference type="GO" id="GO:0030527">
    <property type="term" value="F:structural constituent of chromatin"/>
    <property type="evidence" value="ECO:0007669"/>
    <property type="project" value="InterPro"/>
</dbReference>
<dbReference type="AlphaFoldDB" id="A0AAP7BWN4"/>
<comment type="caution">
    <text evidence="1">The sequence shown here is derived from an EMBL/GenBank/DDBJ whole genome shotgun (WGS) entry which is preliminary data.</text>
</comment>
<dbReference type="SUPFAM" id="SSF47729">
    <property type="entry name" value="IHF-like DNA-binding proteins"/>
    <property type="match status" value="1"/>
</dbReference>
<proteinExistence type="predicted"/>
<organism evidence="1 2">
    <name type="scientific">Clostridium perfringens</name>
    <dbReference type="NCBI Taxonomy" id="1502"/>
    <lineage>
        <taxon>Bacteria</taxon>
        <taxon>Bacillati</taxon>
        <taxon>Bacillota</taxon>
        <taxon>Clostridia</taxon>
        <taxon>Eubacteriales</taxon>
        <taxon>Clostridiaceae</taxon>
        <taxon>Clostridium</taxon>
    </lineage>
</organism>
<gene>
    <name evidence="1" type="ORF">G6Z34_13285</name>
</gene>